<name>A0A8H5C648_9AGAR</name>
<dbReference type="SMART" id="SM00651">
    <property type="entry name" value="Sm"/>
    <property type="match status" value="1"/>
</dbReference>
<evidence type="ECO:0000259" key="12">
    <source>
        <dbReference type="PROSITE" id="PS52002"/>
    </source>
</evidence>
<dbReference type="SUPFAM" id="SSF50182">
    <property type="entry name" value="Sm-like ribonucleoproteins"/>
    <property type="match status" value="1"/>
</dbReference>
<feature type="domain" description="Sm" evidence="12">
    <location>
        <begin position="72"/>
        <end position="158"/>
    </location>
</feature>
<dbReference type="FunFam" id="2.30.30.100:FF:000047">
    <property type="entry name" value="Small nuclear ribonucleoprotein SmB, putative"/>
    <property type="match status" value="1"/>
</dbReference>
<sequence>MQEMTHVATGKLKSALHEATLSLFGVLEDCFFPSLWSSFNSTVVAHHGQCSLPSVEDGVNELIHVQQPPPKSKGGKMLSLINWRLKVTINDGRALTGQMLAFDRHMNLVLADCEEFRRVRPKKKAGEESAPEQEMKRTLGLVILRGETVVSISVEGPPPVQDEDKKNALPAGPGRGMPAGRGMGMMPPMGGPGVARPPMPFAPPGMPGPPPGFRPPGFPGAPFGGPPPPGFGGPPPGFQPPQ</sequence>
<evidence type="ECO:0000256" key="5">
    <source>
        <dbReference type="ARBA" id="ARBA00022664"/>
    </source>
</evidence>
<comment type="caution">
    <text evidence="13">The sequence shown here is derived from an EMBL/GenBank/DDBJ whole genome shotgun (WGS) entry which is preliminary data.</text>
</comment>
<dbReference type="Gene3D" id="2.30.30.100">
    <property type="match status" value="1"/>
</dbReference>
<dbReference type="Proteomes" id="UP000541558">
    <property type="component" value="Unassembled WGS sequence"/>
</dbReference>
<proteinExistence type="inferred from homology"/>
<keyword evidence="6" id="KW-0694">RNA-binding</keyword>
<dbReference type="GO" id="GO:0005682">
    <property type="term" value="C:U5 snRNP"/>
    <property type="evidence" value="ECO:0007669"/>
    <property type="project" value="TreeGrafter"/>
</dbReference>
<dbReference type="PANTHER" id="PTHR10701">
    <property type="entry name" value="SMALL NUCLEAR RIBONUCLEOPROTEIN-ASSOCIATED PROTEIN B AND N"/>
    <property type="match status" value="1"/>
</dbReference>
<feature type="region of interest" description="Disordered" evidence="11">
    <location>
        <begin position="153"/>
        <end position="242"/>
    </location>
</feature>
<dbReference type="InterPro" id="IPR047575">
    <property type="entry name" value="Sm"/>
</dbReference>
<comment type="similarity">
    <text evidence="3">Belongs to the snRNP SmB/SmN family.</text>
</comment>
<evidence type="ECO:0000256" key="9">
    <source>
        <dbReference type="ARBA" id="ARBA00023274"/>
    </source>
</evidence>
<dbReference type="OrthoDB" id="2020720at2759"/>
<evidence type="ECO:0000256" key="7">
    <source>
        <dbReference type="ARBA" id="ARBA00023187"/>
    </source>
</evidence>
<evidence type="ECO:0000256" key="3">
    <source>
        <dbReference type="ARBA" id="ARBA00009123"/>
    </source>
</evidence>
<dbReference type="PROSITE" id="PS52002">
    <property type="entry name" value="SM"/>
    <property type="match status" value="1"/>
</dbReference>
<dbReference type="CDD" id="cd01717">
    <property type="entry name" value="Sm_B"/>
    <property type="match status" value="1"/>
</dbReference>
<keyword evidence="4" id="KW-0963">Cytoplasm</keyword>
<evidence type="ECO:0000256" key="11">
    <source>
        <dbReference type="SAM" id="MobiDB-lite"/>
    </source>
</evidence>
<feature type="compositionally biased region" description="Gly residues" evidence="11">
    <location>
        <begin position="173"/>
        <end position="183"/>
    </location>
</feature>
<evidence type="ECO:0000256" key="4">
    <source>
        <dbReference type="ARBA" id="ARBA00022490"/>
    </source>
</evidence>
<dbReference type="GO" id="GO:0071004">
    <property type="term" value="C:U2-type prespliceosome"/>
    <property type="evidence" value="ECO:0007669"/>
    <property type="project" value="TreeGrafter"/>
</dbReference>
<dbReference type="GO" id="GO:0003723">
    <property type="term" value="F:RNA binding"/>
    <property type="evidence" value="ECO:0007669"/>
    <property type="project" value="UniProtKB-KW"/>
</dbReference>
<keyword evidence="7" id="KW-0508">mRNA splicing</keyword>
<dbReference type="GO" id="GO:0070990">
    <property type="term" value="F:snRNP binding"/>
    <property type="evidence" value="ECO:0007669"/>
    <property type="project" value="TreeGrafter"/>
</dbReference>
<feature type="compositionally biased region" description="Pro residues" evidence="11">
    <location>
        <begin position="195"/>
        <end position="242"/>
    </location>
</feature>
<accession>A0A8H5C648</accession>
<evidence type="ECO:0000313" key="14">
    <source>
        <dbReference type="Proteomes" id="UP000541558"/>
    </source>
</evidence>
<dbReference type="GO" id="GO:0005687">
    <property type="term" value="C:U4 snRNP"/>
    <property type="evidence" value="ECO:0007669"/>
    <property type="project" value="TreeGrafter"/>
</dbReference>
<keyword evidence="9" id="KW-0687">Ribonucleoprotein</keyword>
<gene>
    <name evidence="13" type="ORF">D9611_006238</name>
</gene>
<dbReference type="GO" id="GO:0005686">
    <property type="term" value="C:U2 snRNP"/>
    <property type="evidence" value="ECO:0007669"/>
    <property type="project" value="TreeGrafter"/>
</dbReference>
<dbReference type="PANTHER" id="PTHR10701:SF0">
    <property type="entry name" value="SMALL NUCLEAR RIBONUCLEOPROTEIN-ASSOCIATED PROTEIN B"/>
    <property type="match status" value="1"/>
</dbReference>
<protein>
    <recommendedName>
        <fullName evidence="10">Sm protein B</fullName>
    </recommendedName>
</protein>
<dbReference type="Pfam" id="PF01423">
    <property type="entry name" value="LSM"/>
    <property type="match status" value="1"/>
</dbReference>
<evidence type="ECO:0000256" key="6">
    <source>
        <dbReference type="ARBA" id="ARBA00022884"/>
    </source>
</evidence>
<dbReference type="AlphaFoldDB" id="A0A8H5C648"/>
<evidence type="ECO:0000256" key="8">
    <source>
        <dbReference type="ARBA" id="ARBA00023242"/>
    </source>
</evidence>
<dbReference type="GO" id="GO:0005737">
    <property type="term" value="C:cytoplasm"/>
    <property type="evidence" value="ECO:0007669"/>
    <property type="project" value="UniProtKB-SubCell"/>
</dbReference>
<dbReference type="GO" id="GO:0000398">
    <property type="term" value="P:mRNA splicing, via spliceosome"/>
    <property type="evidence" value="ECO:0007669"/>
    <property type="project" value="TreeGrafter"/>
</dbReference>
<dbReference type="InterPro" id="IPR050914">
    <property type="entry name" value="snRNP_SmB/NAA38-like"/>
</dbReference>
<evidence type="ECO:0000313" key="13">
    <source>
        <dbReference type="EMBL" id="KAF5335927.1"/>
    </source>
</evidence>
<dbReference type="GO" id="GO:0005685">
    <property type="term" value="C:U1 snRNP"/>
    <property type="evidence" value="ECO:0007669"/>
    <property type="project" value="TreeGrafter"/>
</dbReference>
<keyword evidence="8" id="KW-0539">Nucleus</keyword>
<evidence type="ECO:0000256" key="1">
    <source>
        <dbReference type="ARBA" id="ARBA00004123"/>
    </source>
</evidence>
<comment type="subcellular location">
    <subcellularLocation>
        <location evidence="2">Cytoplasm</location>
    </subcellularLocation>
    <subcellularLocation>
        <location evidence="1">Nucleus</location>
    </subcellularLocation>
</comment>
<dbReference type="EMBL" id="JAACJK010000059">
    <property type="protein sequence ID" value="KAF5335927.1"/>
    <property type="molecule type" value="Genomic_DNA"/>
</dbReference>
<dbReference type="InterPro" id="IPR001163">
    <property type="entry name" value="Sm_dom_euk/arc"/>
</dbReference>
<evidence type="ECO:0000256" key="2">
    <source>
        <dbReference type="ARBA" id="ARBA00004496"/>
    </source>
</evidence>
<organism evidence="13 14">
    <name type="scientific">Ephemerocybe angulata</name>
    <dbReference type="NCBI Taxonomy" id="980116"/>
    <lineage>
        <taxon>Eukaryota</taxon>
        <taxon>Fungi</taxon>
        <taxon>Dikarya</taxon>
        <taxon>Basidiomycota</taxon>
        <taxon>Agaricomycotina</taxon>
        <taxon>Agaricomycetes</taxon>
        <taxon>Agaricomycetidae</taxon>
        <taxon>Agaricales</taxon>
        <taxon>Agaricineae</taxon>
        <taxon>Psathyrellaceae</taxon>
        <taxon>Ephemerocybe</taxon>
    </lineage>
</organism>
<keyword evidence="5" id="KW-0507">mRNA processing</keyword>
<keyword evidence="14" id="KW-1185">Reference proteome</keyword>
<dbReference type="GO" id="GO:0046540">
    <property type="term" value="C:U4/U6 x U5 tri-snRNP complex"/>
    <property type="evidence" value="ECO:0007669"/>
    <property type="project" value="TreeGrafter"/>
</dbReference>
<dbReference type="InterPro" id="IPR010920">
    <property type="entry name" value="LSM_dom_sf"/>
</dbReference>
<reference evidence="13 14" key="1">
    <citation type="journal article" date="2020" name="ISME J.">
        <title>Uncovering the hidden diversity of litter-decomposition mechanisms in mushroom-forming fungi.</title>
        <authorList>
            <person name="Floudas D."/>
            <person name="Bentzer J."/>
            <person name="Ahren D."/>
            <person name="Johansson T."/>
            <person name="Persson P."/>
            <person name="Tunlid A."/>
        </authorList>
    </citation>
    <scope>NUCLEOTIDE SEQUENCE [LARGE SCALE GENOMIC DNA]</scope>
    <source>
        <strain evidence="13 14">CBS 175.51</strain>
    </source>
</reference>
<evidence type="ECO:0000256" key="10">
    <source>
        <dbReference type="ARBA" id="ARBA00041355"/>
    </source>
</evidence>
<dbReference type="GO" id="GO:0071013">
    <property type="term" value="C:catalytic step 2 spliceosome"/>
    <property type="evidence" value="ECO:0007669"/>
    <property type="project" value="TreeGrafter"/>
</dbReference>